<dbReference type="AlphaFoldDB" id="A0A2G4YTL3"/>
<dbReference type="Gene3D" id="1.20.120.1870">
    <property type="entry name" value="Fic/DOC protein, Fido domain"/>
    <property type="match status" value="1"/>
</dbReference>
<keyword evidence="3" id="KW-1185">Reference proteome</keyword>
<dbReference type="OrthoDB" id="9802752at2"/>
<organism evidence="2 3">
    <name type="scientific">Paremcibacter congregatus</name>
    <dbReference type="NCBI Taxonomy" id="2043170"/>
    <lineage>
        <taxon>Bacteria</taxon>
        <taxon>Pseudomonadati</taxon>
        <taxon>Pseudomonadota</taxon>
        <taxon>Alphaproteobacteria</taxon>
        <taxon>Emcibacterales</taxon>
        <taxon>Emcibacteraceae</taxon>
        <taxon>Paremcibacter</taxon>
    </lineage>
</organism>
<feature type="domain" description="Fido" evidence="1">
    <location>
        <begin position="62"/>
        <end position="202"/>
    </location>
</feature>
<evidence type="ECO:0000259" key="1">
    <source>
        <dbReference type="PROSITE" id="PS51459"/>
    </source>
</evidence>
<dbReference type="InParanoid" id="A0A2G4YTL3"/>
<dbReference type="RefSeq" id="WP_099471263.1">
    <property type="nucleotide sequence ID" value="NZ_CP041025.1"/>
</dbReference>
<dbReference type="GO" id="GO:0016301">
    <property type="term" value="F:kinase activity"/>
    <property type="evidence" value="ECO:0007669"/>
    <property type="project" value="InterPro"/>
</dbReference>
<dbReference type="Proteomes" id="UP000229730">
    <property type="component" value="Unassembled WGS sequence"/>
</dbReference>
<dbReference type="SUPFAM" id="SSF140931">
    <property type="entry name" value="Fic-like"/>
    <property type="match status" value="1"/>
</dbReference>
<name>A0A2G4YTL3_9PROT</name>
<dbReference type="Pfam" id="PF02661">
    <property type="entry name" value="Fic"/>
    <property type="match status" value="1"/>
</dbReference>
<dbReference type="InterPro" id="IPR036597">
    <property type="entry name" value="Fido-like_dom_sf"/>
</dbReference>
<gene>
    <name evidence="2" type="ORF">CRD36_03045</name>
</gene>
<comment type="caution">
    <text evidence="2">The sequence shown here is derived from an EMBL/GenBank/DDBJ whole genome shotgun (WGS) entry which is preliminary data.</text>
</comment>
<dbReference type="PANTHER" id="PTHR39426">
    <property type="entry name" value="HOMOLOGY TO DEATH-ON-CURING PROTEIN OF PHAGE P1"/>
    <property type="match status" value="1"/>
</dbReference>
<protein>
    <recommendedName>
        <fullName evidence="1">Fido domain-containing protein</fullName>
    </recommendedName>
</protein>
<sequence length="330" mass="38254">MAVGEWIIVNIIQNIELCKFSWKCMIEEVDFELIENEEVKNEYERCKKGIGEEDKYKDAKRLGIHDVVKAHFLIADYFYSAGEGMGGIGPRDTDLLNSALYRQHVSLAGILKYNDSLTICSTLFYGLVKDHVFYDGNKRTAFTCLVYHLMLHGLYPTLSQKELEDFTVDVADGEFKKKKRYIDYSKNSDDPDIKYIAHFLKKNTRKKDTKSYSVTYRQLNKILMKFGYELENAGGNYIDIRRKEIRRKAFKAFGIEIKQGKEESVNIKVCQIGFPGWTKKVNDSAINTVRKATKLDHKHGIDSAAFFKNQDPIRCMILDYAEPLHRLAYR</sequence>
<dbReference type="PROSITE" id="PS51459">
    <property type="entry name" value="FIDO"/>
    <property type="match status" value="1"/>
</dbReference>
<evidence type="ECO:0000313" key="3">
    <source>
        <dbReference type="Proteomes" id="UP000229730"/>
    </source>
</evidence>
<dbReference type="InterPro" id="IPR053737">
    <property type="entry name" value="Type_II_TA_Toxin"/>
</dbReference>
<dbReference type="InterPro" id="IPR006440">
    <property type="entry name" value="Doc"/>
</dbReference>
<dbReference type="InterPro" id="IPR003812">
    <property type="entry name" value="Fido"/>
</dbReference>
<accession>A0A2G4YTL3</accession>
<proteinExistence type="predicted"/>
<reference evidence="2 3" key="1">
    <citation type="submission" date="2017-10" db="EMBL/GenBank/DDBJ databases">
        <title>Frigbacter circumglobatus gen. nov. sp. nov., isolated from sediment cultured in situ.</title>
        <authorList>
            <person name="Zhao Z."/>
        </authorList>
    </citation>
    <scope>NUCLEOTIDE SEQUENCE [LARGE SCALE GENOMIC DNA]</scope>
    <source>
        <strain evidence="2 3">ZYL</strain>
    </source>
</reference>
<evidence type="ECO:0000313" key="2">
    <source>
        <dbReference type="EMBL" id="PHZ85679.1"/>
    </source>
</evidence>
<dbReference type="NCBIfam" id="TIGR01550">
    <property type="entry name" value="DOC_P1"/>
    <property type="match status" value="1"/>
</dbReference>
<dbReference type="PANTHER" id="PTHR39426:SF1">
    <property type="entry name" value="HOMOLOGY TO DEATH-ON-CURING PROTEIN OF PHAGE P1"/>
    <property type="match status" value="1"/>
</dbReference>
<dbReference type="EMBL" id="PDEM01000009">
    <property type="protein sequence ID" value="PHZ85679.1"/>
    <property type="molecule type" value="Genomic_DNA"/>
</dbReference>